<name>A0ABR0XZ06_REHGL</name>
<evidence type="ECO:0000313" key="6">
    <source>
        <dbReference type="EMBL" id="KAK6164308.1"/>
    </source>
</evidence>
<evidence type="ECO:0000256" key="3">
    <source>
        <dbReference type="SAM" id="MobiDB-lite"/>
    </source>
</evidence>
<feature type="domain" description="Disease resistance R13L4/SHOC-2-like LRR" evidence="5">
    <location>
        <begin position="177"/>
        <end position="504"/>
    </location>
</feature>
<dbReference type="PANTHER" id="PTHR33463">
    <property type="entry name" value="NB-ARC DOMAIN-CONTAINING PROTEIN-RELATED"/>
    <property type="match status" value="1"/>
</dbReference>
<dbReference type="Pfam" id="PF23598">
    <property type="entry name" value="LRR_14"/>
    <property type="match status" value="1"/>
</dbReference>
<organism evidence="6 7">
    <name type="scientific">Rehmannia glutinosa</name>
    <name type="common">Chinese foxglove</name>
    <dbReference type="NCBI Taxonomy" id="99300"/>
    <lineage>
        <taxon>Eukaryota</taxon>
        <taxon>Viridiplantae</taxon>
        <taxon>Streptophyta</taxon>
        <taxon>Embryophyta</taxon>
        <taxon>Tracheophyta</taxon>
        <taxon>Spermatophyta</taxon>
        <taxon>Magnoliopsida</taxon>
        <taxon>eudicotyledons</taxon>
        <taxon>Gunneridae</taxon>
        <taxon>Pentapetalae</taxon>
        <taxon>asterids</taxon>
        <taxon>lamiids</taxon>
        <taxon>Lamiales</taxon>
        <taxon>Orobanchaceae</taxon>
        <taxon>Rehmannieae</taxon>
        <taxon>Rehmannia</taxon>
    </lineage>
</organism>
<dbReference type="InterPro" id="IPR032675">
    <property type="entry name" value="LRR_dom_sf"/>
</dbReference>
<dbReference type="Gene3D" id="3.80.10.10">
    <property type="entry name" value="Ribonuclease Inhibitor"/>
    <property type="match status" value="2"/>
</dbReference>
<accession>A0ABR0XZ06</accession>
<evidence type="ECO:0000259" key="5">
    <source>
        <dbReference type="Pfam" id="PF23598"/>
    </source>
</evidence>
<dbReference type="SUPFAM" id="SSF52058">
    <property type="entry name" value="L domain-like"/>
    <property type="match status" value="1"/>
</dbReference>
<evidence type="ECO:0008006" key="8">
    <source>
        <dbReference type="Google" id="ProtNLM"/>
    </source>
</evidence>
<dbReference type="EMBL" id="JABTTQ020000001">
    <property type="protein sequence ID" value="KAK6164308.1"/>
    <property type="molecule type" value="Genomic_DNA"/>
</dbReference>
<evidence type="ECO:0000313" key="7">
    <source>
        <dbReference type="Proteomes" id="UP001318860"/>
    </source>
</evidence>
<sequence length="625" mass="71794">MSYPAANFADALVEGFPTVLSATSIPEHKLIRIVLYGVSPEREDGMWQSGVWRAQRRAEHKRLGVENLSAEPRDTTSSSSKTEGSKHHEESMISQVKKPVTISVIGEMPQFVHIEQEIMQPSSSKAIQCCYNDSVPEKEHYSVNMKDNHINLKLDDQSIVIGESSTSGPLESSRVLNLAERDLCELPEKPGYQNPLLLFLQRNNRLTHIDFSYFENMPDLRFLDLSDTKIRILPSSLFNLSKLEVLMLRNCMGLDTLPPEIGKLNHLKVLDLLGTELYSLPNEIDQLTLLRHLQLSFYGPDNESEYAHLPSELISDTVLSKLKALEALSIVVHPEDHRWKKIAASIMKNVSSLEELSFIQFYFPEVENFQDFIQVRPSWKKQRFWKFGKTGNSWERLRKFKFIVGDNVKRIVSRVPAEVESLFDQQDQSLRFVNVDKVPQVIKTVLTRVTAFYLDHHIEIQSLSEFGNSNFKVLKFCVVTECSKIQAILDEKTTKVVFPSLEYLGVYYLWELKRICKTPLHSGNFKALKYLIVNTCPKLQFLLWESMLPSLSNLEELIIEDCESLEKIVVDEKKKVDYNGKVLPRLRKLVLHYLPKLTSTEILDEILCRRPEDGISIKACPKLKP</sequence>
<keyword evidence="7" id="KW-1185">Reference proteome</keyword>
<protein>
    <recommendedName>
        <fullName evidence="8">Disease resistance protein</fullName>
    </recommendedName>
</protein>
<dbReference type="PANTHER" id="PTHR33463:SF167">
    <property type="entry name" value="PUTATIVE-RELATED"/>
    <property type="match status" value="1"/>
</dbReference>
<dbReference type="InterPro" id="IPR057135">
    <property type="entry name" value="At4g27190-like_LRR"/>
</dbReference>
<dbReference type="Pfam" id="PF23247">
    <property type="entry name" value="LRR_RPS2"/>
    <property type="match status" value="1"/>
</dbReference>
<comment type="caution">
    <text evidence="6">The sequence shown here is derived from an EMBL/GenBank/DDBJ whole genome shotgun (WGS) entry which is preliminary data.</text>
</comment>
<dbReference type="InterPro" id="IPR055414">
    <property type="entry name" value="LRR_R13L4/SHOC2-like"/>
</dbReference>
<evidence type="ECO:0000256" key="2">
    <source>
        <dbReference type="ARBA" id="ARBA00022821"/>
    </source>
</evidence>
<feature type="domain" description="Disease resistance protein At4g27190-like leucine-rich repeats" evidence="4">
    <location>
        <begin position="512"/>
        <end position="599"/>
    </location>
</feature>
<feature type="region of interest" description="Disordered" evidence="3">
    <location>
        <begin position="63"/>
        <end position="93"/>
    </location>
</feature>
<evidence type="ECO:0000259" key="4">
    <source>
        <dbReference type="Pfam" id="PF23247"/>
    </source>
</evidence>
<keyword evidence="1" id="KW-0677">Repeat</keyword>
<reference evidence="6 7" key="1">
    <citation type="journal article" date="2021" name="Comput. Struct. Biotechnol. J.">
        <title>De novo genome assembly of the potent medicinal plant Rehmannia glutinosa using nanopore technology.</title>
        <authorList>
            <person name="Ma L."/>
            <person name="Dong C."/>
            <person name="Song C."/>
            <person name="Wang X."/>
            <person name="Zheng X."/>
            <person name="Niu Y."/>
            <person name="Chen S."/>
            <person name="Feng W."/>
        </authorList>
    </citation>
    <scope>NUCLEOTIDE SEQUENCE [LARGE SCALE GENOMIC DNA]</scope>
    <source>
        <strain evidence="6">DH-2019</strain>
    </source>
</reference>
<keyword evidence="2" id="KW-0611">Plant defense</keyword>
<dbReference type="InterPro" id="IPR050905">
    <property type="entry name" value="Plant_NBS-LRR"/>
</dbReference>
<evidence type="ECO:0000256" key="1">
    <source>
        <dbReference type="ARBA" id="ARBA00022737"/>
    </source>
</evidence>
<dbReference type="Proteomes" id="UP001318860">
    <property type="component" value="Unassembled WGS sequence"/>
</dbReference>
<proteinExistence type="predicted"/>
<gene>
    <name evidence="6" type="ORF">DH2020_001172</name>
</gene>